<proteinExistence type="predicted"/>
<evidence type="ECO:0000256" key="2">
    <source>
        <dbReference type="ARBA" id="ARBA00023163"/>
    </source>
</evidence>
<keyword evidence="1" id="KW-0805">Transcription regulation</keyword>
<sequence length="770" mass="87187">MPDISPTPSSWDQPIPQLSPDIDPSQGSLQEDLDVDSYGEEFELLEQLPGSDGEQNVLSRSGFLSHHLNIPYAMQPCGLDSQVESPESPDGHEDSWTAYPTTTNYSDAEFILSPSFFPNFSKLDQVAENETLVDEIGCLPPDQLHSLEDGFPAEYHDYSHRKYAIDESVQDLHESWLPNLTEEPGSSAHSQIPIMSSDETGDVGEYARDLPHYSSYLHGMNHDREHSTADMVLASFETLSREPSVSEFDLSKKSAEFKICYLCSSKTTFFPMEYLVRVYVLNCVITHQQGKLPLSLRTPRASPISDSSEETQSSLSSSVDSSPQRATHGTTSSDTSRSSSVLKAAPSSRKRKLRNVNSSAVDKLVKSMGIQIVQEDGLGGSISPSARIPAIARARRNGPLSFDGRKNAAMRRKDKSVCVWCRLAKKKCSGESPCTTCIEQVKTAMFQQPCVRADFFSIVESGTCNYISQRAVNHPTLDGSTRMRMELPESFEMKDLLSLLNERRGRFNIRARQSWGTLYVLDLNETYNYLKDLNKTEESSRYDLREFIDHRILKFNKWTRCVKDCDPLNNLFTLLSQWNNMPSRASYDILPLSDDDGPQRPMDVNDPDDRTEILLAAQLSRIFCRKLEVDGYRALQNTLNKNKWDDIPHESFIKFLAQLGQILLSLRWRVSWWELLGDGGTKPDLDKERYEERVRRLCQVLYFYYISVKLKLPSWMETSALDGVWSTYADAGRIWDDFPLDSSADGFEAWMARGLELITAAGVQHRIAKF</sequence>
<evidence type="ECO:0000313" key="5">
    <source>
        <dbReference type="EMBL" id="PGH10183.1"/>
    </source>
</evidence>
<feature type="compositionally biased region" description="Acidic residues" evidence="4">
    <location>
        <begin position="31"/>
        <end position="40"/>
    </location>
</feature>
<keyword evidence="2" id="KW-0804">Transcription</keyword>
<gene>
    <name evidence="5" type="ORF">AJ80_07542</name>
</gene>
<feature type="region of interest" description="Disordered" evidence="4">
    <location>
        <begin position="77"/>
        <end position="100"/>
    </location>
</feature>
<evidence type="ECO:0000256" key="4">
    <source>
        <dbReference type="SAM" id="MobiDB-lite"/>
    </source>
</evidence>
<evidence type="ECO:0000313" key="6">
    <source>
        <dbReference type="Proteomes" id="UP000224634"/>
    </source>
</evidence>
<feature type="compositionally biased region" description="Low complexity" evidence="4">
    <location>
        <begin position="302"/>
        <end position="340"/>
    </location>
</feature>
<dbReference type="PANTHER" id="PTHR35392">
    <property type="entry name" value="ZN(II)2CYS6 TRANSCRIPTION FACTOR (EUROFUNG)-RELATED-RELATED"/>
    <property type="match status" value="1"/>
</dbReference>
<feature type="region of interest" description="Disordered" evidence="4">
    <location>
        <begin position="1"/>
        <end position="40"/>
    </location>
</feature>
<name>A0A2B7XMZ8_POLH7</name>
<dbReference type="OrthoDB" id="5425448at2759"/>
<dbReference type="PANTHER" id="PTHR35392:SF4">
    <property type="entry name" value="ZN(II)2CYS6 TRANSCRIPTION FACTOR (EUROFUNG)"/>
    <property type="match status" value="1"/>
</dbReference>
<protein>
    <recommendedName>
        <fullName evidence="7">Zn(2)-C6 fungal-type domain-containing protein</fullName>
    </recommendedName>
</protein>
<evidence type="ECO:0008006" key="7">
    <source>
        <dbReference type="Google" id="ProtNLM"/>
    </source>
</evidence>
<dbReference type="Proteomes" id="UP000224634">
    <property type="component" value="Unassembled WGS sequence"/>
</dbReference>
<dbReference type="CDD" id="cd00067">
    <property type="entry name" value="GAL4"/>
    <property type="match status" value="1"/>
</dbReference>
<reference evidence="5 6" key="1">
    <citation type="submission" date="2017-10" db="EMBL/GenBank/DDBJ databases">
        <title>Comparative genomics in systemic dimorphic fungi from Ajellomycetaceae.</title>
        <authorList>
            <person name="Munoz J.F."/>
            <person name="Mcewen J.G."/>
            <person name="Clay O.K."/>
            <person name="Cuomo C.A."/>
        </authorList>
    </citation>
    <scope>NUCLEOTIDE SEQUENCE [LARGE SCALE GENOMIC DNA]</scope>
    <source>
        <strain evidence="5 6">UAMH7299</strain>
    </source>
</reference>
<keyword evidence="6" id="KW-1185">Reference proteome</keyword>
<dbReference type="AlphaFoldDB" id="A0A2B7XMZ8"/>
<dbReference type="GO" id="GO:0000981">
    <property type="term" value="F:DNA-binding transcription factor activity, RNA polymerase II-specific"/>
    <property type="evidence" value="ECO:0007669"/>
    <property type="project" value="InterPro"/>
</dbReference>
<organism evidence="5 6">
    <name type="scientific">Polytolypa hystricis (strain UAMH7299)</name>
    <dbReference type="NCBI Taxonomy" id="1447883"/>
    <lineage>
        <taxon>Eukaryota</taxon>
        <taxon>Fungi</taxon>
        <taxon>Dikarya</taxon>
        <taxon>Ascomycota</taxon>
        <taxon>Pezizomycotina</taxon>
        <taxon>Eurotiomycetes</taxon>
        <taxon>Eurotiomycetidae</taxon>
        <taxon>Onygenales</taxon>
        <taxon>Onygenales incertae sedis</taxon>
        <taxon>Polytolypa</taxon>
    </lineage>
</organism>
<accession>A0A2B7XMZ8</accession>
<evidence type="ECO:0000256" key="1">
    <source>
        <dbReference type="ARBA" id="ARBA00023015"/>
    </source>
</evidence>
<keyword evidence="3" id="KW-0539">Nucleus</keyword>
<feature type="region of interest" description="Disordered" evidence="4">
    <location>
        <begin position="295"/>
        <end position="356"/>
    </location>
</feature>
<dbReference type="InterPro" id="IPR001138">
    <property type="entry name" value="Zn2Cys6_DnaBD"/>
</dbReference>
<dbReference type="InterPro" id="IPR052973">
    <property type="entry name" value="Fungal_sec-metab_reg_TF"/>
</dbReference>
<feature type="compositionally biased region" description="Polar residues" evidence="4">
    <location>
        <begin position="1"/>
        <end position="12"/>
    </location>
</feature>
<dbReference type="GO" id="GO:0008270">
    <property type="term" value="F:zinc ion binding"/>
    <property type="evidence" value="ECO:0007669"/>
    <property type="project" value="InterPro"/>
</dbReference>
<evidence type="ECO:0000256" key="3">
    <source>
        <dbReference type="ARBA" id="ARBA00023242"/>
    </source>
</evidence>
<comment type="caution">
    <text evidence="5">The sequence shown here is derived from an EMBL/GenBank/DDBJ whole genome shotgun (WGS) entry which is preliminary data.</text>
</comment>
<dbReference type="EMBL" id="PDNA01000148">
    <property type="protein sequence ID" value="PGH10183.1"/>
    <property type="molecule type" value="Genomic_DNA"/>
</dbReference>